<reference evidence="2" key="2">
    <citation type="submission" date="2025-08" db="UniProtKB">
        <authorList>
            <consortium name="RefSeq"/>
        </authorList>
    </citation>
    <scope>IDENTIFICATION</scope>
    <source>
        <tissue evidence="2">Leaf</tissue>
    </source>
</reference>
<dbReference type="Proteomes" id="UP000790787">
    <property type="component" value="Chromosome 8"/>
</dbReference>
<evidence type="ECO:0000313" key="1">
    <source>
        <dbReference type="Proteomes" id="UP000790787"/>
    </source>
</evidence>
<reference evidence="1" key="1">
    <citation type="journal article" date="2014" name="Nat. Commun.">
        <title>The tobacco genome sequence and its comparison with those of tomato and potato.</title>
        <authorList>
            <person name="Sierro N."/>
            <person name="Battey J.N."/>
            <person name="Ouadi S."/>
            <person name="Bakaher N."/>
            <person name="Bovet L."/>
            <person name="Willig A."/>
            <person name="Goepfert S."/>
            <person name="Peitsch M.C."/>
            <person name="Ivanov N.V."/>
        </authorList>
    </citation>
    <scope>NUCLEOTIDE SEQUENCE [LARGE SCALE GENOMIC DNA]</scope>
</reference>
<accession>A0AC58RVR7</accession>
<evidence type="ECO:0000313" key="2">
    <source>
        <dbReference type="RefSeq" id="XP_075076834.1"/>
    </source>
</evidence>
<keyword evidence="1" id="KW-1185">Reference proteome</keyword>
<organism evidence="1 2">
    <name type="scientific">Nicotiana tabacum</name>
    <name type="common">Common tobacco</name>
    <dbReference type="NCBI Taxonomy" id="4097"/>
    <lineage>
        <taxon>Eukaryota</taxon>
        <taxon>Viridiplantae</taxon>
        <taxon>Streptophyta</taxon>
        <taxon>Embryophyta</taxon>
        <taxon>Tracheophyta</taxon>
        <taxon>Spermatophyta</taxon>
        <taxon>Magnoliopsida</taxon>
        <taxon>eudicotyledons</taxon>
        <taxon>Gunneridae</taxon>
        <taxon>Pentapetalae</taxon>
        <taxon>asterids</taxon>
        <taxon>lamiids</taxon>
        <taxon>Solanales</taxon>
        <taxon>Solanaceae</taxon>
        <taxon>Nicotianoideae</taxon>
        <taxon>Nicotianeae</taxon>
        <taxon>Nicotiana</taxon>
    </lineage>
</organism>
<name>A0AC58RVR7_TOBAC</name>
<proteinExistence type="predicted"/>
<gene>
    <name evidence="2" type="primary">LOC107767340</name>
</gene>
<protein>
    <submittedName>
        <fullName evidence="2">Uncharacterized protein LOC107767340</fullName>
    </submittedName>
</protein>
<sequence length="288" mass="31473">MGSIGEQSSDGTTTGDRQNLGIGVSNPGNAGIAGIDYNHPLFLSPADVSGIQIISFQLTGIENYSIRFRPMRVALLGRNKLGIVDGICKKESFPEFMWNHWERVNAIVLSWIMNSVTKGLLGGIMYASGAQAVWEELAERFNKVDGSRTFNLHKEIATLAQGTLSISVYYSRLKDLWEEFESLVPAPGCDCAKSREFMIYLQKLKLYQFLMGLNDSYAQARSHILMRSLVPNVNQAYAIIVCDESQKAIASTSGVLGANLSVCWASGTLNTTSLEDQGKVDEGGATRA</sequence>
<dbReference type="RefSeq" id="XP_075076834.1">
    <property type="nucleotide sequence ID" value="XM_075220733.1"/>
</dbReference>